<evidence type="ECO:0000256" key="2">
    <source>
        <dbReference type="ARBA" id="ARBA00022898"/>
    </source>
</evidence>
<dbReference type="Gene3D" id="3.90.1150.10">
    <property type="entry name" value="Aspartate Aminotransferase, domain 1"/>
    <property type="match status" value="1"/>
</dbReference>
<feature type="region of interest" description="Disordered" evidence="6">
    <location>
        <begin position="89"/>
        <end position="116"/>
    </location>
</feature>
<keyword evidence="3" id="KW-0805">Transcription regulation</keyword>
<dbReference type="PROSITE" id="PS50949">
    <property type="entry name" value="HTH_GNTR"/>
    <property type="match status" value="1"/>
</dbReference>
<dbReference type="InterPro" id="IPR004839">
    <property type="entry name" value="Aminotransferase_I/II_large"/>
</dbReference>
<sequence length="520" mass="57432">MTMWIPDLSSGTGPVYRRIAHAIGDAVEKGQLQAGDRLPTHRDLAYHLGVTVGTVTRAYREAERLGLAIGEVGRGTYVSAPLDMSPPLLLPGHPVSYGKEQPRAENDDDDADLPRQNASNGFVSSGVTSTPVNFGTADVSFTKSRDSDQPYPVLVEDGPINFRMNCPLPPQETHINQVLIDIAQSGPIENLITYKTEYGMPHHRQALAKMAGRFGLDDNPDRVLPTAGVQHAMTVALMTFTRPGDLVLCEEMTYPNLRSLAAMMQFRLRGVAMDEEGILPDVLDNLCRTQSPRVIYLMPTLHNPLCSTMSHERRIAIAEVLRKHNLMLIEDGIYGFLNPDAPPPLSCFVPERAIYLNGISKSVGGGLRIGFIHAPIQYIAKLASGIRTTCWMTPGINLELVTRLINDGTIERYETWHREEASRRLGIILGSLKGYDVRFHPTNYHIWLALPDHIETSELVMNAANSGVMLTAAQQFAVGIPPRGLRLSFGAERSTERIHHGVNIILRLLQTSEFSDAHVM</sequence>
<gene>
    <name evidence="8" type="ORF">COO20_23410</name>
</gene>
<evidence type="ECO:0000256" key="1">
    <source>
        <dbReference type="ARBA" id="ARBA00005384"/>
    </source>
</evidence>
<dbReference type="PANTHER" id="PTHR46577">
    <property type="entry name" value="HTH-TYPE TRANSCRIPTIONAL REGULATORY PROTEIN GABR"/>
    <property type="match status" value="1"/>
</dbReference>
<name>A0A2N3KEG2_9PROT</name>
<dbReference type="SUPFAM" id="SSF53383">
    <property type="entry name" value="PLP-dependent transferases"/>
    <property type="match status" value="1"/>
</dbReference>
<keyword evidence="2" id="KW-0663">Pyridoxal phosphate</keyword>
<evidence type="ECO:0000313" key="8">
    <source>
        <dbReference type="EMBL" id="PKR48914.1"/>
    </source>
</evidence>
<comment type="caution">
    <text evidence="8">The sequence shown here is derived from an EMBL/GenBank/DDBJ whole genome shotgun (WGS) entry which is preliminary data.</text>
</comment>
<dbReference type="SMART" id="SM00345">
    <property type="entry name" value="HTH_GNTR"/>
    <property type="match status" value="1"/>
</dbReference>
<dbReference type="Pfam" id="PF00155">
    <property type="entry name" value="Aminotran_1_2"/>
    <property type="match status" value="1"/>
</dbReference>
<evidence type="ECO:0000256" key="6">
    <source>
        <dbReference type="SAM" id="MobiDB-lite"/>
    </source>
</evidence>
<reference evidence="8 9" key="1">
    <citation type="submission" date="2017-09" db="EMBL/GenBank/DDBJ databases">
        <title>Biodiversity and function of Thalassospira species in the particle-attached aromatic-hydrocarbon-degrading consortia from the surface seawater of the South China Sea.</title>
        <authorList>
            <person name="Dong C."/>
            <person name="Liu R."/>
            <person name="Shao Z."/>
        </authorList>
    </citation>
    <scope>NUCLEOTIDE SEQUENCE [LARGE SCALE GENOMIC DNA]</scope>
    <source>
        <strain evidence="8 9">CSC1P2</strain>
    </source>
</reference>
<evidence type="ECO:0000256" key="3">
    <source>
        <dbReference type="ARBA" id="ARBA00023015"/>
    </source>
</evidence>
<dbReference type="InterPro" id="IPR015422">
    <property type="entry name" value="PyrdxlP-dep_Trfase_small"/>
</dbReference>
<dbReference type="AlphaFoldDB" id="A0A2N3KEG2"/>
<dbReference type="CDD" id="cd00609">
    <property type="entry name" value="AAT_like"/>
    <property type="match status" value="1"/>
</dbReference>
<dbReference type="InterPro" id="IPR051446">
    <property type="entry name" value="HTH_trans_reg/aminotransferase"/>
</dbReference>
<dbReference type="Gene3D" id="1.10.10.10">
    <property type="entry name" value="Winged helix-like DNA-binding domain superfamily/Winged helix DNA-binding domain"/>
    <property type="match status" value="1"/>
</dbReference>
<dbReference type="CDD" id="cd07377">
    <property type="entry name" value="WHTH_GntR"/>
    <property type="match status" value="1"/>
</dbReference>
<dbReference type="InterPro" id="IPR036390">
    <property type="entry name" value="WH_DNA-bd_sf"/>
</dbReference>
<accession>A0A2N3KEG2</accession>
<feature type="domain" description="HTH gntR-type" evidence="7">
    <location>
        <begin position="13"/>
        <end position="81"/>
    </location>
</feature>
<comment type="similarity">
    <text evidence="1">In the C-terminal section; belongs to the class-I pyridoxal-phosphate-dependent aminotransferase family.</text>
</comment>
<dbReference type="InterPro" id="IPR000524">
    <property type="entry name" value="Tscrpt_reg_HTH_GntR"/>
</dbReference>
<dbReference type="InterPro" id="IPR015421">
    <property type="entry name" value="PyrdxlP-dep_Trfase_major"/>
</dbReference>
<proteinExistence type="inferred from homology"/>
<dbReference type="PANTHER" id="PTHR46577:SF1">
    <property type="entry name" value="HTH-TYPE TRANSCRIPTIONAL REGULATORY PROTEIN GABR"/>
    <property type="match status" value="1"/>
</dbReference>
<evidence type="ECO:0000313" key="9">
    <source>
        <dbReference type="Proteomes" id="UP000233597"/>
    </source>
</evidence>
<evidence type="ECO:0000256" key="4">
    <source>
        <dbReference type="ARBA" id="ARBA00023125"/>
    </source>
</evidence>
<dbReference type="RefSeq" id="WP_101270989.1">
    <property type="nucleotide sequence ID" value="NZ_NWTK01000021.1"/>
</dbReference>
<dbReference type="Proteomes" id="UP000233597">
    <property type="component" value="Unassembled WGS sequence"/>
</dbReference>
<dbReference type="GO" id="GO:0003700">
    <property type="term" value="F:DNA-binding transcription factor activity"/>
    <property type="evidence" value="ECO:0007669"/>
    <property type="project" value="InterPro"/>
</dbReference>
<dbReference type="EMBL" id="NWTK01000021">
    <property type="protein sequence ID" value="PKR48914.1"/>
    <property type="molecule type" value="Genomic_DNA"/>
</dbReference>
<dbReference type="Pfam" id="PF00392">
    <property type="entry name" value="GntR"/>
    <property type="match status" value="1"/>
</dbReference>
<dbReference type="OrthoDB" id="9804020at2"/>
<organism evidence="8 9">
    <name type="scientific">Thalassospira marina</name>
    <dbReference type="NCBI Taxonomy" id="2048283"/>
    <lineage>
        <taxon>Bacteria</taxon>
        <taxon>Pseudomonadati</taxon>
        <taxon>Pseudomonadota</taxon>
        <taxon>Alphaproteobacteria</taxon>
        <taxon>Rhodospirillales</taxon>
        <taxon>Thalassospiraceae</taxon>
        <taxon>Thalassospira</taxon>
    </lineage>
</organism>
<evidence type="ECO:0000256" key="5">
    <source>
        <dbReference type="ARBA" id="ARBA00023163"/>
    </source>
</evidence>
<keyword evidence="5" id="KW-0804">Transcription</keyword>
<keyword evidence="4" id="KW-0238">DNA-binding</keyword>
<dbReference type="GO" id="GO:0003677">
    <property type="term" value="F:DNA binding"/>
    <property type="evidence" value="ECO:0007669"/>
    <property type="project" value="UniProtKB-KW"/>
</dbReference>
<evidence type="ECO:0000259" key="7">
    <source>
        <dbReference type="PROSITE" id="PS50949"/>
    </source>
</evidence>
<dbReference type="InterPro" id="IPR036388">
    <property type="entry name" value="WH-like_DNA-bd_sf"/>
</dbReference>
<dbReference type="GO" id="GO:0030170">
    <property type="term" value="F:pyridoxal phosphate binding"/>
    <property type="evidence" value="ECO:0007669"/>
    <property type="project" value="InterPro"/>
</dbReference>
<protein>
    <submittedName>
        <fullName evidence="8">GntR family transcriptional regulator</fullName>
    </submittedName>
</protein>
<dbReference type="Gene3D" id="3.40.640.10">
    <property type="entry name" value="Type I PLP-dependent aspartate aminotransferase-like (Major domain)"/>
    <property type="match status" value="1"/>
</dbReference>
<dbReference type="SUPFAM" id="SSF46785">
    <property type="entry name" value="Winged helix' DNA-binding domain"/>
    <property type="match status" value="1"/>
</dbReference>
<dbReference type="InterPro" id="IPR015424">
    <property type="entry name" value="PyrdxlP-dep_Trfase"/>
</dbReference>